<protein>
    <submittedName>
        <fullName evidence="2">Uncharacterized protein</fullName>
    </submittedName>
</protein>
<organism evidence="2 3">
    <name type="scientific">Trifolium medium</name>
    <dbReference type="NCBI Taxonomy" id="97028"/>
    <lineage>
        <taxon>Eukaryota</taxon>
        <taxon>Viridiplantae</taxon>
        <taxon>Streptophyta</taxon>
        <taxon>Embryophyta</taxon>
        <taxon>Tracheophyta</taxon>
        <taxon>Spermatophyta</taxon>
        <taxon>Magnoliopsida</taxon>
        <taxon>eudicotyledons</taxon>
        <taxon>Gunneridae</taxon>
        <taxon>Pentapetalae</taxon>
        <taxon>rosids</taxon>
        <taxon>fabids</taxon>
        <taxon>Fabales</taxon>
        <taxon>Fabaceae</taxon>
        <taxon>Papilionoideae</taxon>
        <taxon>50 kb inversion clade</taxon>
        <taxon>NPAAA clade</taxon>
        <taxon>Hologalegina</taxon>
        <taxon>IRL clade</taxon>
        <taxon>Trifolieae</taxon>
        <taxon>Trifolium</taxon>
    </lineage>
</organism>
<feature type="coiled-coil region" evidence="1">
    <location>
        <begin position="47"/>
        <end position="77"/>
    </location>
</feature>
<feature type="non-terminal residue" evidence="2">
    <location>
        <position position="1"/>
    </location>
</feature>
<dbReference type="Proteomes" id="UP000265520">
    <property type="component" value="Unassembled WGS sequence"/>
</dbReference>
<name>A0A392UH29_9FABA</name>
<keyword evidence="1" id="KW-0175">Coiled coil</keyword>
<evidence type="ECO:0000313" key="3">
    <source>
        <dbReference type="Proteomes" id="UP000265520"/>
    </source>
</evidence>
<dbReference type="AlphaFoldDB" id="A0A392UH29"/>
<reference evidence="2 3" key="1">
    <citation type="journal article" date="2018" name="Front. Plant Sci.">
        <title>Red Clover (Trifolium pratense) and Zigzag Clover (T. medium) - A Picture of Genomic Similarities and Differences.</title>
        <authorList>
            <person name="Dluhosova J."/>
            <person name="Istvanek J."/>
            <person name="Nedelnik J."/>
            <person name="Repkova J."/>
        </authorList>
    </citation>
    <scope>NUCLEOTIDE SEQUENCE [LARGE SCALE GENOMIC DNA]</scope>
    <source>
        <strain evidence="3">cv. 10/8</strain>
        <tissue evidence="2">Leaf</tissue>
    </source>
</reference>
<comment type="caution">
    <text evidence="2">The sequence shown here is derived from an EMBL/GenBank/DDBJ whole genome shotgun (WGS) entry which is preliminary data.</text>
</comment>
<keyword evidence="3" id="KW-1185">Reference proteome</keyword>
<accession>A0A392UH29</accession>
<dbReference type="EMBL" id="LXQA010808543">
    <property type="protein sequence ID" value="MCI72007.1"/>
    <property type="molecule type" value="Genomic_DNA"/>
</dbReference>
<proteinExistence type="predicted"/>
<evidence type="ECO:0000256" key="1">
    <source>
        <dbReference type="SAM" id="Coils"/>
    </source>
</evidence>
<evidence type="ECO:0000313" key="2">
    <source>
        <dbReference type="EMBL" id="MCI72007.1"/>
    </source>
</evidence>
<feature type="non-terminal residue" evidence="2">
    <location>
        <position position="80"/>
    </location>
</feature>
<sequence>KISPADEAILSDMGPEAIRREIASHSSAIFKLLEVVTFLNCRECTYLEERDNARRELQVLAKKLEESEASCEGYREQHRT</sequence>